<dbReference type="OrthoDB" id="941414at2"/>
<keyword evidence="3" id="KW-1185">Reference proteome</keyword>
<feature type="transmembrane region" description="Helical" evidence="1">
    <location>
        <begin position="6"/>
        <end position="26"/>
    </location>
</feature>
<name>A0A3B7MW86_9BACT</name>
<keyword evidence="1" id="KW-0472">Membrane</keyword>
<dbReference type="InterPro" id="IPR036770">
    <property type="entry name" value="Ankyrin_rpt-contain_sf"/>
</dbReference>
<dbReference type="Proteomes" id="UP000263900">
    <property type="component" value="Chromosome"/>
</dbReference>
<dbReference type="SUPFAM" id="SSF48403">
    <property type="entry name" value="Ankyrin repeat"/>
    <property type="match status" value="1"/>
</dbReference>
<dbReference type="AlphaFoldDB" id="A0A3B7MW86"/>
<organism evidence="2 3">
    <name type="scientific">Paraflavitalea soli</name>
    <dbReference type="NCBI Taxonomy" id="2315862"/>
    <lineage>
        <taxon>Bacteria</taxon>
        <taxon>Pseudomonadati</taxon>
        <taxon>Bacteroidota</taxon>
        <taxon>Chitinophagia</taxon>
        <taxon>Chitinophagales</taxon>
        <taxon>Chitinophagaceae</taxon>
        <taxon>Paraflavitalea</taxon>
    </lineage>
</organism>
<proteinExistence type="predicted"/>
<keyword evidence="1" id="KW-0812">Transmembrane</keyword>
<dbReference type="EMBL" id="CP032157">
    <property type="protein sequence ID" value="AXY74651.1"/>
    <property type="molecule type" value="Genomic_DNA"/>
</dbReference>
<feature type="transmembrane region" description="Helical" evidence="1">
    <location>
        <begin position="66"/>
        <end position="86"/>
    </location>
</feature>
<dbReference type="RefSeq" id="WP_119050536.1">
    <property type="nucleotide sequence ID" value="NZ_CP032157.1"/>
</dbReference>
<dbReference type="Gene3D" id="1.25.40.20">
    <property type="entry name" value="Ankyrin repeat-containing domain"/>
    <property type="match status" value="1"/>
</dbReference>
<reference evidence="2 3" key="1">
    <citation type="submission" date="2018-09" db="EMBL/GenBank/DDBJ databases">
        <title>Genome sequencing of strain 6GH32-13.</title>
        <authorList>
            <person name="Weon H.-Y."/>
            <person name="Heo J."/>
            <person name="Kwon S.-W."/>
        </authorList>
    </citation>
    <scope>NUCLEOTIDE SEQUENCE [LARGE SCALE GENOMIC DNA]</scope>
    <source>
        <strain evidence="2 3">5GH32-13</strain>
    </source>
</reference>
<dbReference type="KEGG" id="pseg:D3H65_11960"/>
<accession>A0A3B7MW86</accession>
<protein>
    <submittedName>
        <fullName evidence="2">Uncharacterized protein</fullName>
    </submittedName>
</protein>
<sequence length="336" mass="36600">MIKLIWLLIGINTAAWLFFIGAYFVMNSGKNVDRMESSWTMVLAGLGLLIILLAAVPLRLSQSTGTLIFSGLLAALPLIIGLGIFISNKWPSFQRKSTFAETYYKDKDQVAIAAAIENNDTVLLRELVKGKDLNIQGVRVWDWPGLNYLQFAIRLRSNPASFPFDEAANNVAIHILLENGCAATPALAEATKYLAPHMVAALIAAGADPNAACFAGANSLLFETMGATKKENDMAILLIKSGANVNVRNDYGITPVMAAALSASTSPTWSDVWRLVYYLLQDAQADYAYTAHDGRSFAGIIKNIRAEAATKQIIMPPAFNKIVAWLKQKQIDTTPD</sequence>
<evidence type="ECO:0000313" key="3">
    <source>
        <dbReference type="Proteomes" id="UP000263900"/>
    </source>
</evidence>
<evidence type="ECO:0000313" key="2">
    <source>
        <dbReference type="EMBL" id="AXY74651.1"/>
    </source>
</evidence>
<feature type="transmembrane region" description="Helical" evidence="1">
    <location>
        <begin position="38"/>
        <end position="60"/>
    </location>
</feature>
<keyword evidence="1" id="KW-1133">Transmembrane helix</keyword>
<gene>
    <name evidence="2" type="ORF">D3H65_11960</name>
</gene>
<evidence type="ECO:0000256" key="1">
    <source>
        <dbReference type="SAM" id="Phobius"/>
    </source>
</evidence>